<feature type="domain" description="AAA" evidence="19">
    <location>
        <begin position="582"/>
        <end position="715"/>
    </location>
</feature>
<evidence type="ECO:0000256" key="10">
    <source>
        <dbReference type="ARBA" id="ARBA00022777"/>
    </source>
</evidence>
<organism evidence="21 22">
    <name type="scientific">Coprobacter fastidiosus NSB1 = JCM 33896</name>
    <dbReference type="NCBI Taxonomy" id="1349822"/>
    <lineage>
        <taxon>Bacteria</taxon>
        <taxon>Pseudomonadati</taxon>
        <taxon>Bacteroidota</taxon>
        <taxon>Bacteroidia</taxon>
        <taxon>Bacteroidales</taxon>
        <taxon>Barnesiellaceae</taxon>
        <taxon>Coprobacter</taxon>
    </lineage>
</organism>
<evidence type="ECO:0000256" key="1">
    <source>
        <dbReference type="ARBA" id="ARBA00004429"/>
    </source>
</evidence>
<dbReference type="Pfam" id="PF13807">
    <property type="entry name" value="GNVR"/>
    <property type="match status" value="1"/>
</dbReference>
<proteinExistence type="inferred from homology"/>
<dbReference type="CDD" id="cd05387">
    <property type="entry name" value="BY-kinase"/>
    <property type="match status" value="1"/>
</dbReference>
<feature type="coiled-coil region" evidence="16">
    <location>
        <begin position="268"/>
        <end position="302"/>
    </location>
</feature>
<comment type="subcellular location">
    <subcellularLocation>
        <location evidence="1">Cell inner membrane</location>
        <topology evidence="1">Multi-pass membrane protein</topology>
    </subcellularLocation>
</comment>
<dbReference type="GO" id="GO:0005886">
    <property type="term" value="C:plasma membrane"/>
    <property type="evidence" value="ECO:0007669"/>
    <property type="project" value="UniProtKB-SubCell"/>
</dbReference>
<evidence type="ECO:0000256" key="17">
    <source>
        <dbReference type="SAM" id="Phobius"/>
    </source>
</evidence>
<evidence type="ECO:0000256" key="2">
    <source>
        <dbReference type="ARBA" id="ARBA00007316"/>
    </source>
</evidence>
<keyword evidence="7" id="KW-0808">Transferase</keyword>
<feature type="transmembrane region" description="Helical" evidence="17">
    <location>
        <begin position="26"/>
        <end position="44"/>
    </location>
</feature>
<dbReference type="RefSeq" id="WP_022601867.1">
    <property type="nucleotide sequence ID" value="NZ_KI440811.1"/>
</dbReference>
<evidence type="ECO:0000256" key="14">
    <source>
        <dbReference type="ARBA" id="ARBA00023137"/>
    </source>
</evidence>
<protein>
    <recommendedName>
        <fullName evidence="4">non-specific protein-tyrosine kinase</fullName>
        <ecNumber evidence="4">2.7.10.2</ecNumber>
    </recommendedName>
</protein>
<keyword evidence="11" id="KW-0067">ATP-binding</keyword>
<dbReference type="AlphaFoldDB" id="A0A495WDH4"/>
<name>A0A495WDH4_9BACT</name>
<dbReference type="GO" id="GO:0004715">
    <property type="term" value="F:non-membrane spanning protein tyrosine kinase activity"/>
    <property type="evidence" value="ECO:0007669"/>
    <property type="project" value="UniProtKB-EC"/>
</dbReference>
<dbReference type="Pfam" id="PF02706">
    <property type="entry name" value="Wzz"/>
    <property type="match status" value="1"/>
</dbReference>
<dbReference type="InterPro" id="IPR032807">
    <property type="entry name" value="GNVR"/>
</dbReference>
<keyword evidence="13 17" id="KW-0472">Membrane</keyword>
<keyword evidence="5" id="KW-1003">Cell membrane</keyword>
<evidence type="ECO:0000256" key="11">
    <source>
        <dbReference type="ARBA" id="ARBA00022840"/>
    </source>
</evidence>
<dbReference type="EMBL" id="RBXN01000002">
    <property type="protein sequence ID" value="RKT59722.1"/>
    <property type="molecule type" value="Genomic_DNA"/>
</dbReference>
<keyword evidence="10" id="KW-0418">Kinase</keyword>
<evidence type="ECO:0000313" key="21">
    <source>
        <dbReference type="EMBL" id="RKT59722.1"/>
    </source>
</evidence>
<evidence type="ECO:0000259" key="20">
    <source>
        <dbReference type="Pfam" id="PF13807"/>
    </source>
</evidence>
<comment type="catalytic activity">
    <reaction evidence="15">
        <text>L-tyrosyl-[protein] + ATP = O-phospho-L-tyrosyl-[protein] + ADP + H(+)</text>
        <dbReference type="Rhea" id="RHEA:10596"/>
        <dbReference type="Rhea" id="RHEA-COMP:10136"/>
        <dbReference type="Rhea" id="RHEA-COMP:20101"/>
        <dbReference type="ChEBI" id="CHEBI:15378"/>
        <dbReference type="ChEBI" id="CHEBI:30616"/>
        <dbReference type="ChEBI" id="CHEBI:46858"/>
        <dbReference type="ChEBI" id="CHEBI:61978"/>
        <dbReference type="ChEBI" id="CHEBI:456216"/>
        <dbReference type="EC" id="2.7.10.2"/>
    </reaction>
</comment>
<dbReference type="FunFam" id="3.40.50.300:FF:000527">
    <property type="entry name" value="Tyrosine-protein kinase etk"/>
    <property type="match status" value="1"/>
</dbReference>
<dbReference type="InterPro" id="IPR005702">
    <property type="entry name" value="Wzc-like_C"/>
</dbReference>
<feature type="transmembrane region" description="Helical" evidence="17">
    <location>
        <begin position="497"/>
        <end position="516"/>
    </location>
</feature>
<evidence type="ECO:0000259" key="18">
    <source>
        <dbReference type="Pfam" id="PF02706"/>
    </source>
</evidence>
<feature type="domain" description="Polysaccharide chain length determinant N-terminal" evidence="18">
    <location>
        <begin position="11"/>
        <end position="107"/>
    </location>
</feature>
<dbReference type="Gene3D" id="3.40.50.300">
    <property type="entry name" value="P-loop containing nucleotide triphosphate hydrolases"/>
    <property type="match status" value="1"/>
</dbReference>
<comment type="similarity">
    <text evidence="2">Belongs to the CpsD/CapB family.</text>
</comment>
<accession>A0A495WDH4</accession>
<dbReference type="InterPro" id="IPR003856">
    <property type="entry name" value="LPS_length_determ_N"/>
</dbReference>
<comment type="similarity">
    <text evidence="3">Belongs to the etk/wzc family.</text>
</comment>
<evidence type="ECO:0000256" key="7">
    <source>
        <dbReference type="ARBA" id="ARBA00022679"/>
    </source>
</evidence>
<evidence type="ECO:0000256" key="8">
    <source>
        <dbReference type="ARBA" id="ARBA00022692"/>
    </source>
</evidence>
<evidence type="ECO:0000256" key="12">
    <source>
        <dbReference type="ARBA" id="ARBA00022989"/>
    </source>
</evidence>
<reference evidence="21 22" key="1">
    <citation type="submission" date="2018-10" db="EMBL/GenBank/DDBJ databases">
        <title>Genomic Encyclopedia of Archaeal and Bacterial Type Strains, Phase II (KMG-II): from individual species to whole genera.</title>
        <authorList>
            <person name="Goeker M."/>
        </authorList>
    </citation>
    <scope>NUCLEOTIDE SEQUENCE [LARGE SCALE GENOMIC DNA]</scope>
    <source>
        <strain evidence="21 22">NSB1</strain>
    </source>
</reference>
<comment type="caution">
    <text evidence="21">The sequence shown here is derived from an EMBL/GenBank/DDBJ whole genome shotgun (WGS) entry which is preliminary data.</text>
</comment>
<dbReference type="InterPro" id="IPR050445">
    <property type="entry name" value="Bact_polysacc_biosynth/exp"/>
</dbReference>
<evidence type="ECO:0000256" key="4">
    <source>
        <dbReference type="ARBA" id="ARBA00011903"/>
    </source>
</evidence>
<dbReference type="PANTHER" id="PTHR32309">
    <property type="entry name" value="TYROSINE-PROTEIN KINASE"/>
    <property type="match status" value="1"/>
</dbReference>
<dbReference type="GO" id="GO:0005524">
    <property type="term" value="F:ATP binding"/>
    <property type="evidence" value="ECO:0007669"/>
    <property type="project" value="UniProtKB-KW"/>
</dbReference>
<evidence type="ECO:0000313" key="22">
    <source>
        <dbReference type="Proteomes" id="UP000269493"/>
    </source>
</evidence>
<keyword evidence="22" id="KW-1185">Reference proteome</keyword>
<evidence type="ECO:0000256" key="3">
    <source>
        <dbReference type="ARBA" id="ARBA00008883"/>
    </source>
</evidence>
<dbReference type="OrthoDB" id="9794577at2"/>
<evidence type="ECO:0000256" key="9">
    <source>
        <dbReference type="ARBA" id="ARBA00022741"/>
    </source>
</evidence>
<dbReference type="GeneID" id="92928196"/>
<keyword evidence="16" id="KW-0175">Coiled coil</keyword>
<evidence type="ECO:0000259" key="19">
    <source>
        <dbReference type="Pfam" id="PF13614"/>
    </source>
</evidence>
<dbReference type="InterPro" id="IPR025669">
    <property type="entry name" value="AAA_dom"/>
</dbReference>
<keyword evidence="9" id="KW-0547">Nucleotide-binding</keyword>
<dbReference type="PANTHER" id="PTHR32309:SF13">
    <property type="entry name" value="FERRIC ENTEROBACTIN TRANSPORT PROTEIN FEPE"/>
    <property type="match status" value="1"/>
</dbReference>
<keyword evidence="8 17" id="KW-0812">Transmembrane</keyword>
<gene>
    <name evidence="21" type="ORF">BC742_0643</name>
</gene>
<dbReference type="GO" id="GO:0042802">
    <property type="term" value="F:identical protein binding"/>
    <property type="evidence" value="ECO:0007669"/>
    <property type="project" value="UniProtKB-ARBA"/>
</dbReference>
<feature type="domain" description="Tyrosine-protein kinase G-rich" evidence="20">
    <location>
        <begin position="440"/>
        <end position="517"/>
    </location>
</feature>
<evidence type="ECO:0000256" key="13">
    <source>
        <dbReference type="ARBA" id="ARBA00023136"/>
    </source>
</evidence>
<dbReference type="Proteomes" id="UP000269493">
    <property type="component" value="Unassembled WGS sequence"/>
</dbReference>
<dbReference type="EC" id="2.7.10.2" evidence="4"/>
<evidence type="ECO:0000256" key="16">
    <source>
        <dbReference type="SAM" id="Coils"/>
    </source>
</evidence>
<sequence length="776" mass="87511">MENINSSNNNDQIDVVSLFKNYIKHWYIFAICIIACTGGAFLYYKLNKPVYQINANFLVSQDNEKGSNPQASLLKSFSFGSALGGGIVEDEIFIVSSHSMLYDAVKKLGLNKTYTIHRDFIRSVNIYQTQPVDIYMPSTLEDTLSKSLTFKIKASKNGIITVDAKRGRKKIGYKKTDKFPVSLSTVYGNFIFNKTQYFKEGKSLNMEITLAPFDEAAENVKQNIDIYLPDKKANVIGLSTKETNIQKGKDLLNTIINLYNSKGLIEKKQEALNTANFLDERINILTKELSNAEEEIETYKKANNLTDIGSEVKIILEQSGEFRSKLIETETQYQIIELIESFLHNPDNKYSLIPFNTKLSENSSPIEDYNELILKRIKLLRSVKENSPALQSLNEVIDATRNNVINSIKETKSSINITLNDLQKQENAFVSRIKNMPTQEREFISIKRQQVIKENLFLFLLQKKEENALTLASQTPKGQIIDQAYNQNRPVSLSKSMLLLIGLALGLILPIIYLYLKDITRTKFSTKEELQKLTNLPILGEMCTNTSKDHIIVKEGQYSSGAELFRLIRTNIQFLLTNQNEKVILVTSSVSGEGKSFICSNFAASLALLGKKVILIGMDIRSPKLKEYLNIQQTDKKGVTNFLASNNLSLQEIIIPNAIQKNMDVILAGPIPPNPAELLLGNRIEELFSELKKEYDYIVVDSAPVGMVSDTFSLTRIADATVYICRANYTHKDNIKYVNNLVAEHKLKNVALIINGTPAKQGYGYGYGQTQKSQKI</sequence>
<keyword evidence="14" id="KW-0829">Tyrosine-protein kinase</keyword>
<keyword evidence="12 17" id="KW-1133">Transmembrane helix</keyword>
<dbReference type="SUPFAM" id="SSF52540">
    <property type="entry name" value="P-loop containing nucleoside triphosphate hydrolases"/>
    <property type="match status" value="1"/>
</dbReference>
<evidence type="ECO:0000256" key="6">
    <source>
        <dbReference type="ARBA" id="ARBA00022519"/>
    </source>
</evidence>
<evidence type="ECO:0000256" key="15">
    <source>
        <dbReference type="ARBA" id="ARBA00051245"/>
    </source>
</evidence>
<dbReference type="Pfam" id="PF13614">
    <property type="entry name" value="AAA_31"/>
    <property type="match status" value="1"/>
</dbReference>
<keyword evidence="6" id="KW-0997">Cell inner membrane</keyword>
<dbReference type="InterPro" id="IPR027417">
    <property type="entry name" value="P-loop_NTPase"/>
</dbReference>
<dbReference type="NCBIfam" id="TIGR01007">
    <property type="entry name" value="eps_fam"/>
    <property type="match status" value="1"/>
</dbReference>
<evidence type="ECO:0000256" key="5">
    <source>
        <dbReference type="ARBA" id="ARBA00022475"/>
    </source>
</evidence>